<accession>A0A8J2K643</accession>
<dbReference type="PROSITE" id="PS50940">
    <property type="entry name" value="CHIT_BIND_II"/>
    <property type="match status" value="1"/>
</dbReference>
<proteinExistence type="predicted"/>
<name>A0A8J2K643_9HEXA</name>
<dbReference type="OrthoDB" id="8295384at2759"/>
<organism evidence="3 4">
    <name type="scientific">Allacma fusca</name>
    <dbReference type="NCBI Taxonomy" id="39272"/>
    <lineage>
        <taxon>Eukaryota</taxon>
        <taxon>Metazoa</taxon>
        <taxon>Ecdysozoa</taxon>
        <taxon>Arthropoda</taxon>
        <taxon>Hexapoda</taxon>
        <taxon>Collembola</taxon>
        <taxon>Symphypleona</taxon>
        <taxon>Sminthuridae</taxon>
        <taxon>Allacma</taxon>
    </lineage>
</organism>
<keyword evidence="4" id="KW-1185">Reference proteome</keyword>
<feature type="domain" description="Chitin-binding type-2" evidence="2">
    <location>
        <begin position="180"/>
        <end position="238"/>
    </location>
</feature>
<evidence type="ECO:0000259" key="2">
    <source>
        <dbReference type="PROSITE" id="PS50940"/>
    </source>
</evidence>
<dbReference type="Proteomes" id="UP000708208">
    <property type="component" value="Unassembled WGS sequence"/>
</dbReference>
<gene>
    <name evidence="3" type="ORF">AFUS01_LOCUS9329</name>
</gene>
<evidence type="ECO:0000256" key="1">
    <source>
        <dbReference type="SAM" id="SignalP"/>
    </source>
</evidence>
<feature type="signal peptide" evidence="1">
    <location>
        <begin position="1"/>
        <end position="21"/>
    </location>
</feature>
<dbReference type="AlphaFoldDB" id="A0A8J2K643"/>
<dbReference type="EMBL" id="CAJVCH010066695">
    <property type="protein sequence ID" value="CAG7720038.1"/>
    <property type="molecule type" value="Genomic_DNA"/>
</dbReference>
<evidence type="ECO:0000313" key="4">
    <source>
        <dbReference type="Proteomes" id="UP000708208"/>
    </source>
</evidence>
<keyword evidence="1" id="KW-0732">Signal</keyword>
<dbReference type="GO" id="GO:0008061">
    <property type="term" value="F:chitin binding"/>
    <property type="evidence" value="ECO:0007669"/>
    <property type="project" value="InterPro"/>
</dbReference>
<sequence length="242" mass="27226">MEYFKTFLLLILLSQSLRTESRIRRQSDSTLDVVGMAVDNRVKEQQLGTVKTVSKDIVQRTRGKRDLEHVKTRVEQTTRKKRQLQSFLLNAVTNELPTNNVRIPELGKVLNQNTRDQAVGLVSVFLRAPLVLVAAVQRQVYDLINSDFGLATALKNSAEVQNDPILDRMIILNQNGVTCEDVCQNGNAVGAIGICTNQYCTCYFKSEDLRLRFCPTNTIFDPLTSKCAKPEETILCSDDETV</sequence>
<protein>
    <recommendedName>
        <fullName evidence="2">Chitin-binding type-2 domain-containing protein</fullName>
    </recommendedName>
</protein>
<reference evidence="3" key="1">
    <citation type="submission" date="2021-06" db="EMBL/GenBank/DDBJ databases">
        <authorList>
            <person name="Hodson N. C."/>
            <person name="Mongue J. A."/>
            <person name="Jaron S. K."/>
        </authorList>
    </citation>
    <scope>NUCLEOTIDE SEQUENCE</scope>
</reference>
<feature type="chain" id="PRO_5035198660" description="Chitin-binding type-2 domain-containing protein" evidence="1">
    <location>
        <begin position="22"/>
        <end position="242"/>
    </location>
</feature>
<comment type="caution">
    <text evidence="3">The sequence shown here is derived from an EMBL/GenBank/DDBJ whole genome shotgun (WGS) entry which is preliminary data.</text>
</comment>
<dbReference type="InterPro" id="IPR002557">
    <property type="entry name" value="Chitin-bd_dom"/>
</dbReference>
<evidence type="ECO:0000313" key="3">
    <source>
        <dbReference type="EMBL" id="CAG7720038.1"/>
    </source>
</evidence>
<dbReference type="GO" id="GO:0005576">
    <property type="term" value="C:extracellular region"/>
    <property type="evidence" value="ECO:0007669"/>
    <property type="project" value="InterPro"/>
</dbReference>